<reference evidence="1 2" key="1">
    <citation type="journal article" date="2016" name="Front. Microbiol.">
        <title>Characterization of Novel Bacteriophages for Biocontrol of Bacterial Blight in Leek Caused by Pseudomonas syringae pv. porri.</title>
        <authorList>
            <person name="Rombouts S."/>
            <person name="Lavigne R."/>
        </authorList>
    </citation>
    <scope>NUCLEOTIDE SEQUENCE [LARGE SCALE GENOMIC DNA]</scope>
</reference>
<evidence type="ECO:0000313" key="2">
    <source>
        <dbReference type="Proteomes" id="UP000229945"/>
    </source>
</evidence>
<keyword evidence="2" id="KW-1185">Reference proteome</keyword>
<name>A0A142IF93_9CAUD</name>
<organism evidence="1 2">
    <name type="scientific">Pseudomonas phage vB_PsyM_KIL4</name>
    <dbReference type="NCBI Taxonomy" id="1777069"/>
    <lineage>
        <taxon>Viruses</taxon>
        <taxon>Duplodnaviria</taxon>
        <taxon>Heunggongvirae</taxon>
        <taxon>Uroviricota</taxon>
        <taxon>Caudoviricetes</taxon>
        <taxon>Vandenendeviridae</taxon>
        <taxon>Gorskivirinae</taxon>
        <taxon>Flaumdravirus</taxon>
        <taxon>Flaumdravirus KIL2</taxon>
    </lineage>
</organism>
<accession>A0A142IF93</accession>
<dbReference type="EMBL" id="KU130129">
    <property type="protein sequence ID" value="AMR57898.1"/>
    <property type="molecule type" value="Genomic_DNA"/>
</dbReference>
<sequence length="57" mass="6425">MKYKIVASKDQITNVVVSIHDTEIEAQKELYRLVFISKEFVCGEVKPHKPAPAPARA</sequence>
<protein>
    <submittedName>
        <fullName evidence="1">Uncharacterized protein</fullName>
    </submittedName>
</protein>
<proteinExistence type="predicted"/>
<evidence type="ECO:0000313" key="1">
    <source>
        <dbReference type="EMBL" id="AMR57898.1"/>
    </source>
</evidence>
<dbReference type="Proteomes" id="UP000229945">
    <property type="component" value="Segment"/>
</dbReference>
<gene>
    <name evidence="1" type="ORF">vB_PsyM_KIL4_0174</name>
</gene>